<gene>
    <name evidence="3" type="ORF">SAMN05444374_11534</name>
</gene>
<dbReference type="InterPro" id="IPR056702">
    <property type="entry name" value="DUF7800"/>
</dbReference>
<evidence type="ECO:0000259" key="1">
    <source>
        <dbReference type="Pfam" id="PF09423"/>
    </source>
</evidence>
<dbReference type="Gene3D" id="3.60.21.70">
    <property type="entry name" value="PhoD-like phosphatase"/>
    <property type="match status" value="1"/>
</dbReference>
<proteinExistence type="predicted"/>
<dbReference type="EMBL" id="FOJN01000015">
    <property type="protein sequence ID" value="SFA60328.1"/>
    <property type="molecule type" value="Genomic_DNA"/>
</dbReference>
<evidence type="ECO:0000259" key="2">
    <source>
        <dbReference type="Pfam" id="PF25077"/>
    </source>
</evidence>
<dbReference type="PANTHER" id="PTHR37031:SF2">
    <property type="entry name" value="PHOD-LIKE PHOSPHATASE METALLOPHOSPHATASE DOMAIN-CONTAINING PROTEIN"/>
    <property type="match status" value="1"/>
</dbReference>
<dbReference type="InterPro" id="IPR029052">
    <property type="entry name" value="Metallo-depent_PP-like"/>
</dbReference>
<evidence type="ECO:0000313" key="4">
    <source>
        <dbReference type="Proteomes" id="UP000182054"/>
    </source>
</evidence>
<accession>A0A1I0U8E0</accession>
<sequence>MNPPNSSGSLAIPAGSGTLDGMTDIDGRLLLGPLVRYVDCDRATFWVETDRACTVAVQTRADSGETRRVEEPTWGLHGHHYALVAVEGLPADSVVDYTVSIDGDQVWPAAGRRAVVHTQRSDGPITVAFGSCRRGDTYSEEALTRIGADALVGLADRVRDQESSLWPDLLVFLGDQVYADDPSPEIVDRLHARRAAGERVAGARSEEVEDEICDFEEYTWLYQESWGDLRVRELLATVPTCMILDDHDLRDDWNSSADWRAEVTRAPWWEDRVIGAFSSYWVYQHLGNLSPQELEQDEMYAAVRAATSDAEREKLLAEFALRADSEPSSARWSYHRDMGNTRLIMIDSRCSRDLRPERRAMVDDTEWAWVREKALSADTEHVLLGSSLPFLMLPGLHNIEQWNEAVAQGAWGRRAAAVGEKLRIALDLEHWAAFGTSFADMVDLVDELVTGPQAPRSLVWLSGDVHCSYVARAETRVPTSTALYQLTMSPFRNPLDLPIRAVNRLAIRQPVARALERLARRAKVEPVHARWETEAGPWFDNGVMSLTTDSQALLLRVDHAAVADGRQTLRTTAEFDLTPSGARRR</sequence>
<protein>
    <submittedName>
        <fullName evidence="3">PhoD-like phosphatase</fullName>
    </submittedName>
</protein>
<dbReference type="Pfam" id="PF25077">
    <property type="entry name" value="DUF7800"/>
    <property type="match status" value="1"/>
</dbReference>
<dbReference type="Proteomes" id="UP000182054">
    <property type="component" value="Unassembled WGS sequence"/>
</dbReference>
<dbReference type="SUPFAM" id="SSF56300">
    <property type="entry name" value="Metallo-dependent phosphatases"/>
    <property type="match status" value="1"/>
</dbReference>
<reference evidence="3 4" key="1">
    <citation type="submission" date="2016-10" db="EMBL/GenBank/DDBJ databases">
        <authorList>
            <person name="de Groot N.N."/>
        </authorList>
    </citation>
    <scope>NUCLEOTIDE SEQUENCE [LARGE SCALE GENOMIC DNA]</scope>
    <source>
        <strain evidence="3 4">DSM 44908</strain>
    </source>
</reference>
<organism evidence="3 4">
    <name type="scientific">Rhodococcoides kroppenstedtii</name>
    <dbReference type="NCBI Taxonomy" id="293050"/>
    <lineage>
        <taxon>Bacteria</taxon>
        <taxon>Bacillati</taxon>
        <taxon>Actinomycetota</taxon>
        <taxon>Actinomycetes</taxon>
        <taxon>Mycobacteriales</taxon>
        <taxon>Nocardiaceae</taxon>
        <taxon>Rhodococcoides</taxon>
    </lineage>
</organism>
<dbReference type="InterPro" id="IPR038607">
    <property type="entry name" value="PhoD-like_sf"/>
</dbReference>
<dbReference type="InterPro" id="IPR018946">
    <property type="entry name" value="PhoD-like_MPP"/>
</dbReference>
<dbReference type="PANTHER" id="PTHR37031">
    <property type="entry name" value="METALLOPHOSPHATASE BINDING DOMAIN PROTEIN"/>
    <property type="match status" value="1"/>
</dbReference>
<dbReference type="Pfam" id="PF09423">
    <property type="entry name" value="PhoD"/>
    <property type="match status" value="1"/>
</dbReference>
<name>A0A1I0U8E0_9NOCA</name>
<dbReference type="AlphaFoldDB" id="A0A1I0U8E0"/>
<evidence type="ECO:0000313" key="3">
    <source>
        <dbReference type="EMBL" id="SFA60328.1"/>
    </source>
</evidence>
<feature type="domain" description="DUF7800" evidence="2">
    <location>
        <begin position="28"/>
        <end position="114"/>
    </location>
</feature>
<feature type="domain" description="PhoD-like phosphatase metallophosphatase" evidence="1">
    <location>
        <begin position="166"/>
        <end position="476"/>
    </location>
</feature>